<organism evidence="19 20">
    <name type="scientific">Paenibacillus thalictri</name>
    <dbReference type="NCBI Taxonomy" id="2527873"/>
    <lineage>
        <taxon>Bacteria</taxon>
        <taxon>Bacillati</taxon>
        <taxon>Bacillota</taxon>
        <taxon>Bacilli</taxon>
        <taxon>Bacillales</taxon>
        <taxon>Paenibacillaceae</taxon>
        <taxon>Paenibacillus</taxon>
    </lineage>
</organism>
<evidence type="ECO:0000313" key="20">
    <source>
        <dbReference type="Proteomes" id="UP000293142"/>
    </source>
</evidence>
<evidence type="ECO:0000256" key="8">
    <source>
        <dbReference type="ARBA" id="ARBA00022679"/>
    </source>
</evidence>
<evidence type="ECO:0000259" key="16">
    <source>
        <dbReference type="PROSITE" id="PS50109"/>
    </source>
</evidence>
<dbReference type="InterPro" id="IPR002545">
    <property type="entry name" value="CheW-lke_dom"/>
</dbReference>
<keyword evidence="5" id="KW-0963">Cytoplasm</keyword>
<dbReference type="Pfam" id="PF01627">
    <property type="entry name" value="Hpt"/>
    <property type="match status" value="1"/>
</dbReference>
<evidence type="ECO:0000256" key="5">
    <source>
        <dbReference type="ARBA" id="ARBA00022490"/>
    </source>
</evidence>
<protein>
    <recommendedName>
        <fullName evidence="4">Chemotaxis protein CheA</fullName>
        <ecNumber evidence="3">2.7.13.3</ecNumber>
    </recommendedName>
</protein>
<feature type="domain" description="HPt" evidence="18">
    <location>
        <begin position="2"/>
        <end position="106"/>
    </location>
</feature>
<dbReference type="InterPro" id="IPR037006">
    <property type="entry name" value="CheA-like_homodim_sf"/>
</dbReference>
<dbReference type="SMART" id="SM00387">
    <property type="entry name" value="HATPase_c"/>
    <property type="match status" value="1"/>
</dbReference>
<keyword evidence="6" id="KW-0145">Chemotaxis</keyword>
<dbReference type="PRINTS" id="PR00344">
    <property type="entry name" value="BCTRLSENSOR"/>
</dbReference>
<evidence type="ECO:0000256" key="2">
    <source>
        <dbReference type="ARBA" id="ARBA00004496"/>
    </source>
</evidence>
<evidence type="ECO:0000256" key="3">
    <source>
        <dbReference type="ARBA" id="ARBA00012438"/>
    </source>
</evidence>
<dbReference type="SUPFAM" id="SSF55052">
    <property type="entry name" value="CheY-binding domain of CheA"/>
    <property type="match status" value="1"/>
</dbReference>
<dbReference type="PROSITE" id="PS50894">
    <property type="entry name" value="HPT"/>
    <property type="match status" value="1"/>
</dbReference>
<dbReference type="PROSITE" id="PS50851">
    <property type="entry name" value="CHEW"/>
    <property type="match status" value="2"/>
</dbReference>
<dbReference type="EMBL" id="SIRE01000018">
    <property type="protein sequence ID" value="TBL75071.1"/>
    <property type="molecule type" value="Genomic_DNA"/>
</dbReference>
<dbReference type="Pfam" id="PF02518">
    <property type="entry name" value="HATPase_c"/>
    <property type="match status" value="1"/>
</dbReference>
<feature type="domain" description="Histidine kinase" evidence="16">
    <location>
        <begin position="343"/>
        <end position="553"/>
    </location>
</feature>
<evidence type="ECO:0000256" key="1">
    <source>
        <dbReference type="ARBA" id="ARBA00000085"/>
    </source>
</evidence>
<evidence type="ECO:0000256" key="7">
    <source>
        <dbReference type="ARBA" id="ARBA00022553"/>
    </source>
</evidence>
<gene>
    <name evidence="19" type="ORF">EYB31_23970</name>
</gene>
<keyword evidence="11" id="KW-0067">ATP-binding</keyword>
<feature type="modified residue" description="Phosphohistidine" evidence="14">
    <location>
        <position position="49"/>
    </location>
</feature>
<dbReference type="SUPFAM" id="SSF50341">
    <property type="entry name" value="CheW-like"/>
    <property type="match status" value="2"/>
</dbReference>
<name>A0A4Q9DK61_9BACL</name>
<evidence type="ECO:0000256" key="6">
    <source>
        <dbReference type="ARBA" id="ARBA00022500"/>
    </source>
</evidence>
<dbReference type="SMART" id="SM01231">
    <property type="entry name" value="H-kinase_dim"/>
    <property type="match status" value="1"/>
</dbReference>
<dbReference type="InterPro" id="IPR004105">
    <property type="entry name" value="CheA-like_dim"/>
</dbReference>
<dbReference type="Pfam" id="PF01584">
    <property type="entry name" value="CheW"/>
    <property type="match status" value="2"/>
</dbReference>
<dbReference type="Gene3D" id="1.20.120.160">
    <property type="entry name" value="HPT domain"/>
    <property type="match status" value="1"/>
</dbReference>
<evidence type="ECO:0000256" key="15">
    <source>
        <dbReference type="SAM" id="MobiDB-lite"/>
    </source>
</evidence>
<keyword evidence="9" id="KW-0547">Nucleotide-binding</keyword>
<reference evidence="19 20" key="1">
    <citation type="submission" date="2019-02" db="EMBL/GenBank/DDBJ databases">
        <title>Paenibacillus sp. nov., isolated from surface-sterilized tissue of Thalictrum simplex L.</title>
        <authorList>
            <person name="Tuo L."/>
        </authorList>
    </citation>
    <scope>NUCLEOTIDE SEQUENCE [LARGE SCALE GENOMIC DNA]</scope>
    <source>
        <strain evidence="19 20">N2SHLJ1</strain>
    </source>
</reference>
<dbReference type="PANTHER" id="PTHR43395:SF10">
    <property type="entry name" value="CHEMOTAXIS PROTEIN CHEA"/>
    <property type="match status" value="1"/>
</dbReference>
<dbReference type="Pfam" id="PF07194">
    <property type="entry name" value="P2"/>
    <property type="match status" value="1"/>
</dbReference>
<dbReference type="InterPro" id="IPR035891">
    <property type="entry name" value="CheY-binding_CheA"/>
</dbReference>
<dbReference type="InterPro" id="IPR051315">
    <property type="entry name" value="Bact_Chemotaxis_CheA"/>
</dbReference>
<evidence type="ECO:0000256" key="11">
    <source>
        <dbReference type="ARBA" id="ARBA00022840"/>
    </source>
</evidence>
<dbReference type="PROSITE" id="PS50109">
    <property type="entry name" value="HIS_KIN"/>
    <property type="match status" value="1"/>
</dbReference>
<sequence>MIEHMVSPYMNVFLDELEEQLQVLDEQLLALEREGSDPTIIQTMFRAAHTLKGSSAAMGFEQMKELTHSVESAFDLLRSGAMQLRPGVVDTLFRCVDYLKQQREHFFNGLYEELPVHQLMDELHLHCRSKLGAAELEPPGSTKSGPNWTEPVYQEEEAALIASYADQGGMVHNVQFSLHAETDMPAARALLIYEALKELGQVLACSPTPEELKMDLTCPDVFSCALSLDVGVEQETVRHKLAGYTELEHMNIRELTGDRRTPAIAGNIEAAALTSSEARKDEQARETAGSETKARGSQTVRVDVQRIEHLINLVGELIIDQTRLQEAGKQLRARFKGESEIALLEDITHHISRVIAELQEGMMKTRMLPIEQLFDRFPRLVRDLAQRSGKEIELIIEGKETELDRTLIEEISDPLIHMLRNAADHGLESPEEREKLGKPRKGQIVLKATHQEESIVITIADDGRGIDPQKSCRKAIEKGFITKEEAAKMTDKERLSLIFLSGVSTAEQISDISGRGVGMDIVRSRIEKLNGLIDIDTTVGGGTVFTIKLPLTLAIIRSLLVQLGDSTYALPMVNVIEIMRLKQEEIATVHGQEVCTVRGEIWPLVRLNRLLNTSQSADGGTARSGRLYAVMIGMAEKRLCLLVDRPLAIQEIVMKSLGDYGKKADFISGSTILGDGSVALILDVNSIVTRTGAVRHADRTAREAEKHDRHNEWKAVTFSIGSETYALDISSVKEIIPTPAVSKITAAGGSVPGWIQLRGDLLPVYELNRRMAAHDIAPPGAGYIMVIEGNNGDIGVRVDRVLEVRTISEEAVEAPPESVTRAAGGGIVSGICKLNGETVILLDIDHVKKEVCGEHGSGV</sequence>
<dbReference type="InterPro" id="IPR036097">
    <property type="entry name" value="HisK_dim/P_sf"/>
</dbReference>
<dbReference type="EC" id="2.7.13.3" evidence="3"/>
<evidence type="ECO:0000256" key="12">
    <source>
        <dbReference type="ARBA" id="ARBA00023012"/>
    </source>
</evidence>
<proteinExistence type="predicted"/>
<dbReference type="Proteomes" id="UP000293142">
    <property type="component" value="Unassembled WGS sequence"/>
</dbReference>
<evidence type="ECO:0000256" key="9">
    <source>
        <dbReference type="ARBA" id="ARBA00022741"/>
    </source>
</evidence>
<dbReference type="GO" id="GO:0005737">
    <property type="term" value="C:cytoplasm"/>
    <property type="evidence" value="ECO:0007669"/>
    <property type="project" value="UniProtKB-SubCell"/>
</dbReference>
<dbReference type="CDD" id="cd00088">
    <property type="entry name" value="HPT"/>
    <property type="match status" value="1"/>
</dbReference>
<dbReference type="InterPro" id="IPR036641">
    <property type="entry name" value="HPT_dom_sf"/>
</dbReference>
<dbReference type="InterPro" id="IPR036890">
    <property type="entry name" value="HATPase_C_sf"/>
</dbReference>
<dbReference type="OrthoDB" id="9803176at2"/>
<accession>A0A4Q9DK61</accession>
<keyword evidence="20" id="KW-1185">Reference proteome</keyword>
<evidence type="ECO:0000256" key="10">
    <source>
        <dbReference type="ARBA" id="ARBA00022777"/>
    </source>
</evidence>
<comment type="catalytic activity">
    <reaction evidence="1">
        <text>ATP + protein L-histidine = ADP + protein N-phospho-L-histidine.</text>
        <dbReference type="EC" id="2.7.13.3"/>
    </reaction>
</comment>
<dbReference type="Gene3D" id="3.30.70.1110">
    <property type="entry name" value="Histidine kinase CheA-like, P2 response regulator-binding domain"/>
    <property type="match status" value="1"/>
</dbReference>
<dbReference type="InterPro" id="IPR037052">
    <property type="entry name" value="CheA-like_P2_sf"/>
</dbReference>
<dbReference type="Gene3D" id="2.40.50.180">
    <property type="entry name" value="CheA-289, Domain 4"/>
    <property type="match status" value="1"/>
</dbReference>
<dbReference type="SUPFAM" id="SSF55874">
    <property type="entry name" value="ATPase domain of HSP90 chaperone/DNA topoisomerase II/histidine kinase"/>
    <property type="match status" value="1"/>
</dbReference>
<dbReference type="GO" id="GO:0000155">
    <property type="term" value="F:phosphorelay sensor kinase activity"/>
    <property type="evidence" value="ECO:0007669"/>
    <property type="project" value="InterPro"/>
</dbReference>
<dbReference type="RefSeq" id="WP_131015967.1">
    <property type="nucleotide sequence ID" value="NZ_SIRE01000018.1"/>
</dbReference>
<evidence type="ECO:0000256" key="4">
    <source>
        <dbReference type="ARBA" id="ARBA00021495"/>
    </source>
</evidence>
<evidence type="ECO:0000256" key="13">
    <source>
        <dbReference type="ARBA" id="ARBA00035100"/>
    </source>
</evidence>
<dbReference type="SMART" id="SM00073">
    <property type="entry name" value="HPT"/>
    <property type="match status" value="1"/>
</dbReference>
<dbReference type="InterPro" id="IPR036061">
    <property type="entry name" value="CheW-like_dom_sf"/>
</dbReference>
<dbReference type="SUPFAM" id="SSF47384">
    <property type="entry name" value="Homodimeric domain of signal transducing histidine kinase"/>
    <property type="match status" value="1"/>
</dbReference>
<dbReference type="GO" id="GO:0006935">
    <property type="term" value="P:chemotaxis"/>
    <property type="evidence" value="ECO:0007669"/>
    <property type="project" value="UniProtKB-KW"/>
</dbReference>
<dbReference type="InterPro" id="IPR003594">
    <property type="entry name" value="HATPase_dom"/>
</dbReference>
<evidence type="ECO:0000259" key="17">
    <source>
        <dbReference type="PROSITE" id="PS50851"/>
    </source>
</evidence>
<keyword evidence="12" id="KW-0902">Two-component regulatory system</keyword>
<dbReference type="CDD" id="cd16916">
    <property type="entry name" value="HATPase_CheA-like"/>
    <property type="match status" value="1"/>
</dbReference>
<dbReference type="InterPro" id="IPR010808">
    <property type="entry name" value="CheA_P2-bd"/>
</dbReference>
<dbReference type="InterPro" id="IPR005467">
    <property type="entry name" value="His_kinase_dom"/>
</dbReference>
<comment type="function">
    <text evidence="13">Involved in the transmission of sensory signals from the chemoreceptors to the flagellar motors. CheA is autophosphorylated; it can transfer its phosphate group to either CheB or CheY.</text>
</comment>
<feature type="region of interest" description="Disordered" evidence="15">
    <location>
        <begin position="275"/>
        <end position="297"/>
    </location>
</feature>
<dbReference type="PANTHER" id="PTHR43395">
    <property type="entry name" value="SENSOR HISTIDINE KINASE CHEA"/>
    <property type="match status" value="1"/>
</dbReference>
<evidence type="ECO:0000256" key="14">
    <source>
        <dbReference type="PROSITE-ProRule" id="PRU00110"/>
    </source>
</evidence>
<keyword evidence="8" id="KW-0808">Transferase</keyword>
<dbReference type="InterPro" id="IPR004358">
    <property type="entry name" value="Sig_transdc_His_kin-like_C"/>
</dbReference>
<evidence type="ECO:0000259" key="18">
    <source>
        <dbReference type="PROSITE" id="PS50894"/>
    </source>
</evidence>
<comment type="subcellular location">
    <subcellularLocation>
        <location evidence="2">Cytoplasm</location>
    </subcellularLocation>
</comment>
<dbReference type="CDD" id="cd00731">
    <property type="entry name" value="CheA_reg"/>
    <property type="match status" value="1"/>
</dbReference>
<keyword evidence="10" id="KW-0418">Kinase</keyword>
<dbReference type="Gene3D" id="1.10.287.560">
    <property type="entry name" value="Histidine kinase CheA-like, homodimeric domain"/>
    <property type="match status" value="1"/>
</dbReference>
<keyword evidence="7 14" id="KW-0597">Phosphoprotein</keyword>
<dbReference type="Gene3D" id="3.30.565.10">
    <property type="entry name" value="Histidine kinase-like ATPase, C-terminal domain"/>
    <property type="match status" value="1"/>
</dbReference>
<dbReference type="FunFam" id="3.30.565.10:FF:000016">
    <property type="entry name" value="Chemotaxis protein CheA, putative"/>
    <property type="match status" value="1"/>
</dbReference>
<dbReference type="SMART" id="SM00260">
    <property type="entry name" value="CheW"/>
    <property type="match status" value="2"/>
</dbReference>
<feature type="domain" description="CheW-like" evidence="17">
    <location>
        <begin position="712"/>
        <end position="853"/>
    </location>
</feature>
<dbReference type="GO" id="GO:0005524">
    <property type="term" value="F:ATP binding"/>
    <property type="evidence" value="ECO:0007669"/>
    <property type="project" value="UniProtKB-KW"/>
</dbReference>
<dbReference type="Gene3D" id="2.30.30.40">
    <property type="entry name" value="SH3 Domains"/>
    <property type="match status" value="2"/>
</dbReference>
<feature type="domain" description="CheW-like" evidence="17">
    <location>
        <begin position="555"/>
        <end position="693"/>
    </location>
</feature>
<dbReference type="AlphaFoldDB" id="A0A4Q9DK61"/>
<dbReference type="SUPFAM" id="SSF47226">
    <property type="entry name" value="Histidine-containing phosphotransfer domain, HPT domain"/>
    <property type="match status" value="1"/>
</dbReference>
<comment type="caution">
    <text evidence="19">The sequence shown here is derived from an EMBL/GenBank/DDBJ whole genome shotgun (WGS) entry which is preliminary data.</text>
</comment>
<dbReference type="Pfam" id="PF02895">
    <property type="entry name" value="H-kinase_dim"/>
    <property type="match status" value="1"/>
</dbReference>
<evidence type="ECO:0000313" key="19">
    <source>
        <dbReference type="EMBL" id="TBL75071.1"/>
    </source>
</evidence>
<dbReference type="InterPro" id="IPR008207">
    <property type="entry name" value="Sig_transdc_His_kin_Hpt_dom"/>
</dbReference>